<dbReference type="Proteomes" id="UP000622890">
    <property type="component" value="Unassembled WGS sequence"/>
</dbReference>
<dbReference type="RefSeq" id="WP_200592086.1">
    <property type="nucleotide sequence ID" value="NZ_JAEPBG010000004.1"/>
</dbReference>
<evidence type="ECO:0000313" key="1">
    <source>
        <dbReference type="EMBL" id="MBK4735312.1"/>
    </source>
</evidence>
<reference evidence="1" key="1">
    <citation type="submission" date="2021-01" db="EMBL/GenBank/DDBJ databases">
        <title>Genome sequence of strain Noviherbaspirillum sp. DKR-6.</title>
        <authorList>
            <person name="Chaudhary D.K."/>
        </authorList>
    </citation>
    <scope>NUCLEOTIDE SEQUENCE</scope>
    <source>
        <strain evidence="1">DKR-6</strain>
    </source>
</reference>
<dbReference type="AlphaFoldDB" id="A0A934W5S6"/>
<protein>
    <submittedName>
        <fullName evidence="1">Uncharacterized protein</fullName>
    </submittedName>
</protein>
<accession>A0A934W5S6</accession>
<gene>
    <name evidence="1" type="ORF">JJB74_11875</name>
</gene>
<organism evidence="1 2">
    <name type="scientific">Noviherbaspirillum pedocola</name>
    <dbReference type="NCBI Taxonomy" id="2801341"/>
    <lineage>
        <taxon>Bacteria</taxon>
        <taxon>Pseudomonadati</taxon>
        <taxon>Pseudomonadota</taxon>
        <taxon>Betaproteobacteria</taxon>
        <taxon>Burkholderiales</taxon>
        <taxon>Oxalobacteraceae</taxon>
        <taxon>Noviherbaspirillum</taxon>
    </lineage>
</organism>
<name>A0A934W5S6_9BURK</name>
<evidence type="ECO:0000313" key="2">
    <source>
        <dbReference type="Proteomes" id="UP000622890"/>
    </source>
</evidence>
<sequence length="85" mass="8882">MSSLVIRNIAPDATLDRRAMAAIRGGTAGSPSIAINIPINVAQTNNMEQHVAVLNHSIIGPGVDLGGLQVRPTQIGFNALALPRF</sequence>
<keyword evidence="2" id="KW-1185">Reference proteome</keyword>
<comment type="caution">
    <text evidence="1">The sequence shown here is derived from an EMBL/GenBank/DDBJ whole genome shotgun (WGS) entry which is preliminary data.</text>
</comment>
<proteinExistence type="predicted"/>
<dbReference type="EMBL" id="JAEPBG010000004">
    <property type="protein sequence ID" value="MBK4735312.1"/>
    <property type="molecule type" value="Genomic_DNA"/>
</dbReference>